<evidence type="ECO:0000256" key="6">
    <source>
        <dbReference type="ARBA" id="ARBA00022759"/>
    </source>
</evidence>
<dbReference type="Pfam" id="PF23023">
    <property type="entry name" value="Anti-Pycsar_Apyc1"/>
    <property type="match status" value="1"/>
</dbReference>
<dbReference type="InterPro" id="IPR013471">
    <property type="entry name" value="RNase_Z/BN"/>
</dbReference>
<dbReference type="GO" id="GO:0005634">
    <property type="term" value="C:nucleus"/>
    <property type="evidence" value="ECO:0007669"/>
    <property type="project" value="TreeGrafter"/>
</dbReference>
<evidence type="ECO:0000256" key="2">
    <source>
        <dbReference type="ARBA" id="ARBA00011738"/>
    </source>
</evidence>
<keyword evidence="5" id="KW-0479">Metal-binding</keyword>
<evidence type="ECO:0000313" key="10">
    <source>
        <dbReference type="Proteomes" id="UP001221413"/>
    </source>
</evidence>
<evidence type="ECO:0000256" key="8">
    <source>
        <dbReference type="ARBA" id="ARBA00022833"/>
    </source>
</evidence>
<keyword evidence="10" id="KW-1185">Reference proteome</keyword>
<evidence type="ECO:0000256" key="3">
    <source>
        <dbReference type="ARBA" id="ARBA00022694"/>
    </source>
</evidence>
<protein>
    <submittedName>
        <fullName evidence="9">Zinc phosphodiesterase</fullName>
    </submittedName>
</protein>
<evidence type="ECO:0000256" key="5">
    <source>
        <dbReference type="ARBA" id="ARBA00022723"/>
    </source>
</evidence>
<dbReference type="InterPro" id="IPR036866">
    <property type="entry name" value="RibonucZ/Hydroxyglut_hydro"/>
</dbReference>
<accession>A0AAD6IXS0</accession>
<keyword evidence="7" id="KW-0378">Hydrolase</keyword>
<dbReference type="GO" id="GO:0046872">
    <property type="term" value="F:metal ion binding"/>
    <property type="evidence" value="ECO:0007669"/>
    <property type="project" value="UniProtKB-KW"/>
</dbReference>
<sequence>MGHRAPGTEATRSLAANVNLKQRGDSCVEPCCNLECGQGYTHQHDPPTKHPLNPSHPSIAHRPVCRRRFLGTSSAVPSQTRNHSSLCLTLPSGSTHLFDAGEATQNQLQRVAGGFKLSALRKIFITHMHGDHVFGLVPLLCTLMNGAGGSVGVEDPRKLAAEAVGAAGEAIGPIRTPDFEIYGPKGLREYVRSSLRLTNCQLASTYVVHELHTPMAIGSPSRKVLDDAKDRAPMELAGFNLFPDEVGCWVDILSVVESPTREWEVSAGSILHSVPCVGYVLTEPPINGKITADYRDKLVANKTALAASGVKNPMSLLSKVSALKEGESIELPDGQKLFRPPDRRGRRITILGDTCDPSSIFKIAEGSDVLVHEATNAFLGDKMGKLNKDYREVETYEDVKKKTIEHGHSTPEMAADMASKISLGRNGGVVGKIAVEEAASKGKGKEADKPRGILLLNHFSSRYADPRSSETAAVVMEEIRQCAVRTLEETSAAKDTSERQPVEVVCAYDLMQYEIRTIKSLSPTPPRNETRLSMQEVFTPSSTSPIPYELTPENISYANYWHTRMSATITPRLDPIVSPAILVHRYIKPTLHEENNVENPDLNPQDPMEAIRASLQSVELGPQAGGSQQVTVKKEDYTIPLDGDHRELARTMMVKMLRMGLGALHPEKTQRKNEMINEIMLYPWDKVVGVVLWNLCRLNPFNRQNSLTKRLDGLWDGFRQMFLDICFHAQGQLDFAEAACRFLYQSQHLMVKMDLKLLHFFAKVYSLTGHGFYLLNYRHFRDSIGEPLGVHLECTFMDRERVPKIQADFVLMMMNNEAFDASDVQLPMEIIEAAGLVIRTLHQFEDKENVHDVNNKIFNHIARNIFSGGRKKIANWCKMSASSVAFNDLDLLVTAAERIFEMDYFPALDSTTALQMRAMVVKKSPMGLWDAALGDNLIRFRLQFFYAMRERERLPDVSKKSLKAYLSKLDPKKTLMGCHEVVPVEEAEDPYNLPRKVGEHPEVVIRLLVLHAYFRHGDHQGGKRVVDPADATILNLLWWVLVKEAYQRTSTQPLFLESTTKLFLKYEDWLLPLVREHWDADPRRAADILMYWFINGIQKHGIIARHADQQNHPLLHQIFDCQFGVEFPIELLNYHHGEDLVPIFEPMKDRVIVSAFSILYYLVKGSQVFHDVDIIHIVLKTMSNAFATPDYYLQPENRRPRGYYGMYKMGMEILTATSQAVFEKAIMRVRNDLHILPIQETLSFLVKKSTLEGDAMLKTPLDAVDREAITTANIRKFNDSAMCLRNLLEFIIICAPRENVLRMRLRRRAIVAPLCFLINYFTEKPDIAGLPRGAPRPVAIFARVPAMSRAALGNFLQTGSRFLNMLLKDWAAEETVSQDMLDQRESILNLAMEADVAGDMVIKMDRAGRPTFAP</sequence>
<keyword evidence="8" id="KW-0862">Zinc</keyword>
<organism evidence="9 10">
    <name type="scientific">Drechslerella dactyloides</name>
    <name type="common">Nematode-trapping fungus</name>
    <name type="synonym">Arthrobotrys dactyloides</name>
    <dbReference type="NCBI Taxonomy" id="74499"/>
    <lineage>
        <taxon>Eukaryota</taxon>
        <taxon>Fungi</taxon>
        <taxon>Dikarya</taxon>
        <taxon>Ascomycota</taxon>
        <taxon>Pezizomycotina</taxon>
        <taxon>Orbiliomycetes</taxon>
        <taxon>Orbiliales</taxon>
        <taxon>Orbiliaceae</taxon>
        <taxon>Drechslerella</taxon>
    </lineage>
</organism>
<dbReference type="SUPFAM" id="SSF56281">
    <property type="entry name" value="Metallo-hydrolase/oxidoreductase"/>
    <property type="match status" value="1"/>
</dbReference>
<dbReference type="Gene3D" id="3.60.15.10">
    <property type="entry name" value="Ribonuclease Z/Hydroxyacylglutathione hydrolase-like"/>
    <property type="match status" value="1"/>
</dbReference>
<dbReference type="GO" id="GO:0042781">
    <property type="term" value="F:3'-tRNA processing endoribonuclease activity"/>
    <property type="evidence" value="ECO:0007669"/>
    <property type="project" value="TreeGrafter"/>
</dbReference>
<keyword evidence="3" id="KW-0819">tRNA processing</keyword>
<reference evidence="9" key="1">
    <citation type="submission" date="2023-01" db="EMBL/GenBank/DDBJ databases">
        <title>The chitinases involved in constricting ring structure development in the nematode-trapping fungus Drechslerella dactyloides.</title>
        <authorList>
            <person name="Wang R."/>
            <person name="Zhang L."/>
            <person name="Tang P."/>
            <person name="Li S."/>
            <person name="Liang L."/>
        </authorList>
    </citation>
    <scope>NUCLEOTIDE SEQUENCE</scope>
    <source>
        <strain evidence="9">YMF1.00031</strain>
    </source>
</reference>
<keyword evidence="6" id="KW-0255">Endonuclease</keyword>
<comment type="subunit">
    <text evidence="2">Homodimer.</text>
</comment>
<dbReference type="PANTHER" id="PTHR46018:SF2">
    <property type="entry name" value="ZINC PHOSPHODIESTERASE ELAC PROTEIN 1"/>
    <property type="match status" value="1"/>
</dbReference>
<evidence type="ECO:0000256" key="7">
    <source>
        <dbReference type="ARBA" id="ARBA00022801"/>
    </source>
</evidence>
<evidence type="ECO:0000256" key="4">
    <source>
        <dbReference type="ARBA" id="ARBA00022722"/>
    </source>
</evidence>
<proteinExistence type="inferred from homology"/>
<comment type="caution">
    <text evidence="9">The sequence shown here is derived from an EMBL/GenBank/DDBJ whole genome shotgun (WGS) entry which is preliminary data.</text>
</comment>
<dbReference type="Proteomes" id="UP001221413">
    <property type="component" value="Unassembled WGS sequence"/>
</dbReference>
<evidence type="ECO:0000256" key="1">
    <source>
        <dbReference type="ARBA" id="ARBA00001947"/>
    </source>
</evidence>
<evidence type="ECO:0000313" key="9">
    <source>
        <dbReference type="EMBL" id="KAJ6258357.1"/>
    </source>
</evidence>
<dbReference type="CDD" id="cd07717">
    <property type="entry name" value="RNaseZ_ZiPD-like_MBL-fold"/>
    <property type="match status" value="1"/>
</dbReference>
<dbReference type="HAMAP" id="MF_01818">
    <property type="entry name" value="RNase_Z_BN"/>
    <property type="match status" value="1"/>
</dbReference>
<name>A0AAD6IXS0_DREDA</name>
<gene>
    <name evidence="9" type="ORF">Dda_6397</name>
</gene>
<dbReference type="PANTHER" id="PTHR46018">
    <property type="entry name" value="ZINC PHOSPHODIESTERASE ELAC PROTEIN 1"/>
    <property type="match status" value="1"/>
</dbReference>
<dbReference type="EMBL" id="JAQGDS010000008">
    <property type="protein sequence ID" value="KAJ6258357.1"/>
    <property type="molecule type" value="Genomic_DNA"/>
</dbReference>
<comment type="cofactor">
    <cofactor evidence="1">
        <name>Zn(2+)</name>
        <dbReference type="ChEBI" id="CHEBI:29105"/>
    </cofactor>
</comment>
<keyword evidence="4" id="KW-0540">Nuclease</keyword>